<proteinExistence type="predicted"/>
<reference evidence="1 2" key="1">
    <citation type="submission" date="2020-08" db="EMBL/GenBank/DDBJ databases">
        <title>Genomic Encyclopedia of Type Strains, Phase IV (KMG-IV): sequencing the most valuable type-strain genomes for metagenomic binning, comparative biology and taxonomic classification.</title>
        <authorList>
            <person name="Goeker M."/>
        </authorList>
    </citation>
    <scope>NUCLEOTIDE SEQUENCE [LARGE SCALE GENOMIC DNA]</scope>
    <source>
        <strain evidence="1 2">DSM 29007</strain>
    </source>
</reference>
<protein>
    <recommendedName>
        <fullName evidence="3">DUF3616 domain-containing protein</fullName>
    </recommendedName>
</protein>
<dbReference type="EMBL" id="JACHIA010000010">
    <property type="protein sequence ID" value="MBB6071743.1"/>
    <property type="molecule type" value="Genomic_DNA"/>
</dbReference>
<evidence type="ECO:0008006" key="3">
    <source>
        <dbReference type="Google" id="ProtNLM"/>
    </source>
</evidence>
<organism evidence="1 2">
    <name type="scientific">Longimicrobium terrae</name>
    <dbReference type="NCBI Taxonomy" id="1639882"/>
    <lineage>
        <taxon>Bacteria</taxon>
        <taxon>Pseudomonadati</taxon>
        <taxon>Gemmatimonadota</taxon>
        <taxon>Longimicrobiia</taxon>
        <taxon>Longimicrobiales</taxon>
        <taxon>Longimicrobiaceae</taxon>
        <taxon>Longimicrobium</taxon>
    </lineage>
</organism>
<name>A0A841H162_9BACT</name>
<evidence type="ECO:0000313" key="1">
    <source>
        <dbReference type="EMBL" id="MBB6071743.1"/>
    </source>
</evidence>
<dbReference type="Proteomes" id="UP000582837">
    <property type="component" value="Unassembled WGS sequence"/>
</dbReference>
<accession>A0A841H162</accession>
<keyword evidence="2" id="KW-1185">Reference proteome</keyword>
<dbReference type="AlphaFoldDB" id="A0A841H162"/>
<dbReference type="InterPro" id="IPR053851">
    <property type="entry name" value="DUF6929"/>
</dbReference>
<dbReference type="RefSeq" id="WP_170032483.1">
    <property type="nucleotide sequence ID" value="NZ_JABDTL010000001.1"/>
</dbReference>
<gene>
    <name evidence="1" type="ORF">HNQ61_003382</name>
</gene>
<comment type="caution">
    <text evidence="1">The sequence shown here is derived from an EMBL/GenBank/DDBJ whole genome shotgun (WGS) entry which is preliminary data.</text>
</comment>
<evidence type="ECO:0000313" key="2">
    <source>
        <dbReference type="Proteomes" id="UP000582837"/>
    </source>
</evidence>
<dbReference type="Pfam" id="PF22000">
    <property type="entry name" value="DUF6929"/>
    <property type="match status" value="1"/>
</dbReference>
<sequence length="333" mass="34503">MSVLRGREDPALAAVITRIVPLRYAAGADPALDRPAHVRAGSGLAWIGGVLAVVQDDAAFLALIDPRTGEVNSLPLPAEDGVRQFGDDRGNKARKPDLESCVVLPDADGAELLAAFGSGSTPARERIVFVRGIPARPRVEVHHAPAFYAALHAARDFAGSELNVEGAAWDGGELILVNRGNGAVVDGRQPADATCRIHWPALLDHLRGGTAPPVPGAVTAYDLGEVDGSRLTFTDVAAFGGRIVFTAAAEASPNTYDDGPVAGAALGVLAAGGARWALLRDAAGRPFDGKVEGVAPGREPGTALVVVDRDDPRRPSDLCTVELRGNWPVPGNG</sequence>